<evidence type="ECO:0000256" key="1">
    <source>
        <dbReference type="SAM" id="Phobius"/>
    </source>
</evidence>
<dbReference type="PANTHER" id="PTHR36311:SF1">
    <property type="entry name" value="PHOTOSYSTEM I SUBUNIT O"/>
    <property type="match status" value="1"/>
</dbReference>
<gene>
    <name evidence="2" type="ORF">A3770_01p08360</name>
</gene>
<feature type="transmembrane region" description="Helical" evidence="1">
    <location>
        <begin position="100"/>
        <end position="118"/>
    </location>
</feature>
<dbReference type="AlphaFoldDB" id="A0A5B8MCQ3"/>
<organism evidence="2 3">
    <name type="scientific">Chloropicon primus</name>
    <dbReference type="NCBI Taxonomy" id="1764295"/>
    <lineage>
        <taxon>Eukaryota</taxon>
        <taxon>Viridiplantae</taxon>
        <taxon>Chlorophyta</taxon>
        <taxon>Chloropicophyceae</taxon>
        <taxon>Chloropicales</taxon>
        <taxon>Chloropicaceae</taxon>
        <taxon>Chloropicon</taxon>
    </lineage>
</organism>
<proteinExistence type="predicted"/>
<dbReference type="PANTHER" id="PTHR36311">
    <property type="entry name" value="PHOTOSYSTEM I SUBUNIT O"/>
    <property type="match status" value="1"/>
</dbReference>
<dbReference type="EMBL" id="CP031034">
    <property type="protein sequence ID" value="QDZ18318.1"/>
    <property type="molecule type" value="Genomic_DNA"/>
</dbReference>
<dbReference type="Proteomes" id="UP000316726">
    <property type="component" value="Chromosome 1"/>
</dbReference>
<keyword evidence="3" id="KW-1185">Reference proteome</keyword>
<accession>A0A5B8MCQ3</accession>
<keyword evidence="1" id="KW-1133">Transmembrane helix</keyword>
<keyword evidence="1" id="KW-0812">Transmembrane</keyword>
<protein>
    <submittedName>
        <fullName evidence="2">Subunit O of photosystem I</fullName>
    </submittedName>
</protein>
<keyword evidence="1" id="KW-0472">Membrane</keyword>
<dbReference type="OrthoDB" id="1903335at2759"/>
<dbReference type="InterPro" id="IPR017498">
    <property type="entry name" value="PSI_PsaO"/>
</dbReference>
<dbReference type="STRING" id="1764295.A0A5B8MCQ3"/>
<feature type="transmembrane region" description="Helical" evidence="1">
    <location>
        <begin position="50"/>
        <end position="70"/>
    </location>
</feature>
<dbReference type="Pfam" id="PF22832">
    <property type="entry name" value="PsaO_TMD"/>
    <property type="match status" value="1"/>
</dbReference>
<sequence length="147" mass="16982">MMLHSAKAPVGFRQVRGLRTRLNTRRGDLQQVRAENPETFPRNWLKRDNFPFWVGYLAWTIPSCIPVGSYGGESLFYRMNESIASNLANFPTGPGVADPFWVYMLTWHIGLFLTLTLAKIGYEGKKEGYFGSNVDYFKKEYGKEWDK</sequence>
<name>A0A5B8MCQ3_9CHLO</name>
<evidence type="ECO:0000313" key="3">
    <source>
        <dbReference type="Proteomes" id="UP000316726"/>
    </source>
</evidence>
<evidence type="ECO:0000313" key="2">
    <source>
        <dbReference type="EMBL" id="QDZ18318.1"/>
    </source>
</evidence>
<reference evidence="2 3" key="1">
    <citation type="submission" date="2018-07" db="EMBL/GenBank/DDBJ databases">
        <title>The complete nuclear genome of the prasinophyte Chloropicon primus (CCMP1205).</title>
        <authorList>
            <person name="Pombert J.-F."/>
            <person name="Otis C."/>
            <person name="Turmel M."/>
            <person name="Lemieux C."/>
        </authorList>
    </citation>
    <scope>NUCLEOTIDE SEQUENCE [LARGE SCALE GENOMIC DNA]</scope>
    <source>
        <strain evidence="2 3">CCMP1205</strain>
    </source>
</reference>